<protein>
    <submittedName>
        <fullName evidence="1">Uncharacterized protein</fullName>
    </submittedName>
</protein>
<dbReference type="EMBL" id="BTSX01000003">
    <property type="protein sequence ID" value="GMS87807.1"/>
    <property type="molecule type" value="Genomic_DNA"/>
</dbReference>
<reference evidence="1" key="1">
    <citation type="submission" date="2023-10" db="EMBL/GenBank/DDBJ databases">
        <title>Genome assembly of Pristionchus species.</title>
        <authorList>
            <person name="Yoshida K."/>
            <person name="Sommer R.J."/>
        </authorList>
    </citation>
    <scope>NUCLEOTIDE SEQUENCE</scope>
    <source>
        <strain evidence="1">RS0144</strain>
    </source>
</reference>
<comment type="caution">
    <text evidence="1">The sequence shown here is derived from an EMBL/GenBank/DDBJ whole genome shotgun (WGS) entry which is preliminary data.</text>
</comment>
<organism evidence="1 2">
    <name type="scientific">Pristionchus entomophagus</name>
    <dbReference type="NCBI Taxonomy" id="358040"/>
    <lineage>
        <taxon>Eukaryota</taxon>
        <taxon>Metazoa</taxon>
        <taxon>Ecdysozoa</taxon>
        <taxon>Nematoda</taxon>
        <taxon>Chromadorea</taxon>
        <taxon>Rhabditida</taxon>
        <taxon>Rhabditina</taxon>
        <taxon>Diplogasteromorpha</taxon>
        <taxon>Diplogasteroidea</taxon>
        <taxon>Neodiplogasteridae</taxon>
        <taxon>Pristionchus</taxon>
    </lineage>
</organism>
<dbReference type="Proteomes" id="UP001432027">
    <property type="component" value="Unassembled WGS sequence"/>
</dbReference>
<feature type="non-terminal residue" evidence="1">
    <location>
        <position position="78"/>
    </location>
</feature>
<feature type="non-terminal residue" evidence="1">
    <location>
        <position position="1"/>
    </location>
</feature>
<name>A0AAV5SWU5_9BILA</name>
<evidence type="ECO:0000313" key="2">
    <source>
        <dbReference type="Proteomes" id="UP001432027"/>
    </source>
</evidence>
<dbReference type="AlphaFoldDB" id="A0AAV5SWU5"/>
<gene>
    <name evidence="1" type="ORF">PENTCL1PPCAC_9982</name>
</gene>
<proteinExistence type="predicted"/>
<evidence type="ECO:0000313" key="1">
    <source>
        <dbReference type="EMBL" id="GMS87807.1"/>
    </source>
</evidence>
<accession>A0AAV5SWU5</accession>
<sequence length="78" mass="9305">HNNMNRHQLDKKLAESIKLKKYENVNKKALDHFPQASQQEELAARLTEQVRPVQWIRDLIEVLVHRNYDAIKVTFQQV</sequence>
<keyword evidence="2" id="KW-1185">Reference proteome</keyword>